<evidence type="ECO:0000313" key="2">
    <source>
        <dbReference type="Proteomes" id="UP000229307"/>
    </source>
</evidence>
<dbReference type="Pfam" id="PF04439">
    <property type="entry name" value="Adenyl_transf"/>
    <property type="match status" value="1"/>
</dbReference>
<dbReference type="AlphaFoldDB" id="A0A2M7SEG0"/>
<protein>
    <recommendedName>
        <fullName evidence="3">Polymerase nucleotidyl transferase domain-containing protein</fullName>
    </recommendedName>
</protein>
<dbReference type="Gene3D" id="1.20.120.330">
    <property type="entry name" value="Nucleotidyltransferases domain 2"/>
    <property type="match status" value="1"/>
</dbReference>
<comment type="caution">
    <text evidence="1">The sequence shown here is derived from an EMBL/GenBank/DDBJ whole genome shotgun (WGS) entry which is preliminary data.</text>
</comment>
<evidence type="ECO:0008006" key="3">
    <source>
        <dbReference type="Google" id="ProtNLM"/>
    </source>
</evidence>
<accession>A0A2M7SEG0</accession>
<organism evidence="1 2">
    <name type="scientific">Candidatus Desantisbacteria bacterium CG_4_10_14_0_8_um_filter_48_22</name>
    <dbReference type="NCBI Taxonomy" id="1974543"/>
    <lineage>
        <taxon>Bacteria</taxon>
        <taxon>Candidatus Desantisiibacteriota</taxon>
    </lineage>
</organism>
<dbReference type="SUPFAM" id="SSF81631">
    <property type="entry name" value="PAP/OAS1 substrate-binding domain"/>
    <property type="match status" value="1"/>
</dbReference>
<proteinExistence type="predicted"/>
<sequence>MHPAMADSLKRLLKRLSEDKRCLGIFLSGSYAKQTEDEYSDLDLVVVAERSGYTEFRDSLRRVCEEIMGSIPAWLPEGETPEAVNYAFLFEAEDGIFLYDVYVIKDKDLPNCHPYDAKHILFDRTGVLAGSVKERRPAGFNADDLLRMVTCYWVYMYLNGKYLKRSDVYKLLYIQQTLFQDHIAVLHAFCPDKDWTWWAVNVKYLTKTKREEMLIYFKNTTPKDIASVLKKEMDIFSQDAKKACLKYGLEYPADAEKAVRKHLVEFFSNK</sequence>
<dbReference type="InterPro" id="IPR043519">
    <property type="entry name" value="NT_sf"/>
</dbReference>
<dbReference type="EMBL" id="PFMR01000092">
    <property type="protein sequence ID" value="PIZ17693.1"/>
    <property type="molecule type" value="Genomic_DNA"/>
</dbReference>
<reference evidence="2" key="1">
    <citation type="submission" date="2017-09" db="EMBL/GenBank/DDBJ databases">
        <title>Depth-based differentiation of microbial function through sediment-hosted aquifers and enrichment of novel symbionts in the deep terrestrial subsurface.</title>
        <authorList>
            <person name="Probst A.J."/>
            <person name="Ladd B."/>
            <person name="Jarett J.K."/>
            <person name="Geller-Mcgrath D.E."/>
            <person name="Sieber C.M.K."/>
            <person name="Emerson J.B."/>
            <person name="Anantharaman K."/>
            <person name="Thomas B.C."/>
            <person name="Malmstrom R."/>
            <person name="Stieglmeier M."/>
            <person name="Klingl A."/>
            <person name="Woyke T."/>
            <person name="Ryan C.M."/>
            <person name="Banfield J.F."/>
        </authorList>
    </citation>
    <scope>NUCLEOTIDE SEQUENCE [LARGE SCALE GENOMIC DNA]</scope>
</reference>
<dbReference type="CDD" id="cd05403">
    <property type="entry name" value="NT_KNTase_like"/>
    <property type="match status" value="1"/>
</dbReference>
<name>A0A2M7SEG0_9BACT</name>
<dbReference type="Gene3D" id="3.30.460.10">
    <property type="entry name" value="Beta Polymerase, domain 2"/>
    <property type="match status" value="1"/>
</dbReference>
<dbReference type="SUPFAM" id="SSF81301">
    <property type="entry name" value="Nucleotidyltransferase"/>
    <property type="match status" value="1"/>
</dbReference>
<gene>
    <name evidence="1" type="ORF">COY52_03335</name>
</gene>
<evidence type="ECO:0000313" key="1">
    <source>
        <dbReference type="EMBL" id="PIZ17693.1"/>
    </source>
</evidence>
<dbReference type="InterPro" id="IPR007530">
    <property type="entry name" value="Aminoglycoside_adenylylTfrase"/>
</dbReference>
<dbReference type="Proteomes" id="UP000229307">
    <property type="component" value="Unassembled WGS sequence"/>
</dbReference>